<dbReference type="AlphaFoldDB" id="A0AAJ7U218"/>
<dbReference type="Proteomes" id="UP001318040">
    <property type="component" value="Chromosome 46"/>
</dbReference>
<proteinExistence type="predicted"/>
<keyword evidence="1" id="KW-1185">Reference proteome</keyword>
<dbReference type="RefSeq" id="XP_032827220.1">
    <property type="nucleotide sequence ID" value="XM_032971329.1"/>
</dbReference>
<gene>
    <name evidence="2" type="primary">LOC116952203</name>
</gene>
<name>A0AAJ7U218_PETMA</name>
<reference evidence="2" key="1">
    <citation type="submission" date="2025-08" db="UniProtKB">
        <authorList>
            <consortium name="RefSeq"/>
        </authorList>
    </citation>
    <scope>IDENTIFICATION</scope>
    <source>
        <tissue evidence="2">Sperm</tissue>
    </source>
</reference>
<evidence type="ECO:0000313" key="1">
    <source>
        <dbReference type="Proteomes" id="UP001318040"/>
    </source>
</evidence>
<dbReference type="GeneID" id="116952203"/>
<sequence>MRLMAKVRPNYGLSGQWLIAESCCFELRLAMTAIARSDPLRVPHTYDAHCQVEVCIQEPCSVKYLDENEVSQRILALCFNLDLLIRTELQQQQSSLETSPIESDAFQAEAADVLEKITRTLQHLPPPVPELEDYLDSRGLSLFFPRVEVYIIHGRPVDMLEQPPLDDYFENVCRLNQILVLSQQLQGDVYQLNRHKYIAHRIAVLYRAMHQMGDVALLAAYRRDVEARFPRIKACLSVEEPGKGPPPTLPDHHAKWLLQLTSGLVKSLLSLPYELSEGLSPAMAMLSHAS</sequence>
<accession>A0AAJ7U218</accession>
<dbReference type="KEGG" id="pmrn:116952203"/>
<protein>
    <submittedName>
        <fullName evidence="2">Uncharacterized protein LOC116952203 isoform X1</fullName>
    </submittedName>
</protein>
<evidence type="ECO:0000313" key="2">
    <source>
        <dbReference type="RefSeq" id="XP_032827220.1"/>
    </source>
</evidence>
<organism evidence="1 2">
    <name type="scientific">Petromyzon marinus</name>
    <name type="common">Sea lamprey</name>
    <dbReference type="NCBI Taxonomy" id="7757"/>
    <lineage>
        <taxon>Eukaryota</taxon>
        <taxon>Metazoa</taxon>
        <taxon>Chordata</taxon>
        <taxon>Craniata</taxon>
        <taxon>Vertebrata</taxon>
        <taxon>Cyclostomata</taxon>
        <taxon>Hyperoartia</taxon>
        <taxon>Petromyzontiformes</taxon>
        <taxon>Petromyzontidae</taxon>
        <taxon>Petromyzon</taxon>
    </lineage>
</organism>